<dbReference type="InterPro" id="IPR007360">
    <property type="entry name" value="SirB"/>
</dbReference>
<dbReference type="GO" id="GO:0005886">
    <property type="term" value="C:plasma membrane"/>
    <property type="evidence" value="ECO:0007669"/>
    <property type="project" value="TreeGrafter"/>
</dbReference>
<gene>
    <name evidence="2" type="ORF">CR152_22605</name>
</gene>
<dbReference type="PIRSF" id="PIRSF005610">
    <property type="entry name" value="SirB"/>
    <property type="match status" value="1"/>
</dbReference>
<feature type="transmembrane region" description="Helical" evidence="1">
    <location>
        <begin position="100"/>
        <end position="118"/>
    </location>
</feature>
<dbReference type="PANTHER" id="PTHR39594">
    <property type="entry name" value="PROTEIN YCHQ"/>
    <property type="match status" value="1"/>
</dbReference>
<proteinExistence type="predicted"/>
<accession>A0A2D2DPU6</accession>
<keyword evidence="1" id="KW-1133">Transmembrane helix</keyword>
<feature type="transmembrane region" description="Helical" evidence="1">
    <location>
        <begin position="39"/>
        <end position="61"/>
    </location>
</feature>
<dbReference type="Proteomes" id="UP000229897">
    <property type="component" value="Chromosome"/>
</dbReference>
<reference evidence="2" key="1">
    <citation type="submission" date="2017-10" db="EMBL/GenBank/DDBJ databases">
        <title>Massilia psychrophilum sp. nov., a novel purple-pigmented bacterium isolated from Tianshan glacier, Xinjiang Municipality, China.</title>
        <authorList>
            <person name="Wang H."/>
        </authorList>
    </citation>
    <scope>NUCLEOTIDE SEQUENCE [LARGE SCALE GENOMIC DNA]</scope>
    <source>
        <strain evidence="2">B2</strain>
    </source>
</reference>
<sequence length="126" mass="13706">MEYLAVKHLHMSCAALSIGLFLLRGVWMLNDAPQLAQRWVKIAPHLVDTVLLASALTMVVWSGQYPFVQPWLGAKVVALVLYIMLGAVALKPGRPKQVRAIAFGAALLAVAYIVAVALTRRVFIVG</sequence>
<name>A0A2D2DPU6_9BURK</name>
<dbReference type="EMBL" id="CP024608">
    <property type="protein sequence ID" value="ATQ76990.1"/>
    <property type="molecule type" value="Genomic_DNA"/>
</dbReference>
<protein>
    <submittedName>
        <fullName evidence="2">Regulator SirB</fullName>
    </submittedName>
</protein>
<evidence type="ECO:0000313" key="3">
    <source>
        <dbReference type="Proteomes" id="UP000229897"/>
    </source>
</evidence>
<dbReference type="PANTHER" id="PTHR39594:SF1">
    <property type="entry name" value="PROTEIN YCHQ"/>
    <property type="match status" value="1"/>
</dbReference>
<dbReference type="AlphaFoldDB" id="A0A2D2DPU6"/>
<dbReference type="RefSeq" id="WP_099878743.1">
    <property type="nucleotide sequence ID" value="NZ_CP024608.1"/>
</dbReference>
<dbReference type="Pfam" id="PF04247">
    <property type="entry name" value="SirB"/>
    <property type="match status" value="1"/>
</dbReference>
<organism evidence="2 3">
    <name type="scientific">Massilia violaceinigra</name>
    <dbReference type="NCBI Taxonomy" id="2045208"/>
    <lineage>
        <taxon>Bacteria</taxon>
        <taxon>Pseudomonadati</taxon>
        <taxon>Pseudomonadota</taxon>
        <taxon>Betaproteobacteria</taxon>
        <taxon>Burkholderiales</taxon>
        <taxon>Oxalobacteraceae</taxon>
        <taxon>Telluria group</taxon>
        <taxon>Massilia</taxon>
    </lineage>
</organism>
<dbReference type="KEGG" id="mass:CR152_22605"/>
<keyword evidence="1" id="KW-0472">Membrane</keyword>
<evidence type="ECO:0000256" key="1">
    <source>
        <dbReference type="SAM" id="Phobius"/>
    </source>
</evidence>
<feature type="transmembrane region" description="Helical" evidence="1">
    <location>
        <begin position="6"/>
        <end position="27"/>
    </location>
</feature>
<feature type="transmembrane region" description="Helical" evidence="1">
    <location>
        <begin position="67"/>
        <end position="88"/>
    </location>
</feature>
<evidence type="ECO:0000313" key="2">
    <source>
        <dbReference type="EMBL" id="ATQ76990.1"/>
    </source>
</evidence>
<keyword evidence="1" id="KW-0812">Transmembrane</keyword>
<dbReference type="OrthoDB" id="5588650at2"/>
<keyword evidence="3" id="KW-1185">Reference proteome</keyword>